<gene>
    <name evidence="1" type="ORF">PRUPE_8G117800</name>
</gene>
<proteinExistence type="predicted"/>
<dbReference type="Gramene" id="ONH91484">
    <property type="protein sequence ID" value="ONH91484"/>
    <property type="gene ID" value="PRUPE_8G117800"/>
</dbReference>
<organism evidence="1 2">
    <name type="scientific">Prunus persica</name>
    <name type="common">Peach</name>
    <name type="synonym">Amygdalus persica</name>
    <dbReference type="NCBI Taxonomy" id="3760"/>
    <lineage>
        <taxon>Eukaryota</taxon>
        <taxon>Viridiplantae</taxon>
        <taxon>Streptophyta</taxon>
        <taxon>Embryophyta</taxon>
        <taxon>Tracheophyta</taxon>
        <taxon>Spermatophyta</taxon>
        <taxon>Magnoliopsida</taxon>
        <taxon>eudicotyledons</taxon>
        <taxon>Gunneridae</taxon>
        <taxon>Pentapetalae</taxon>
        <taxon>rosids</taxon>
        <taxon>fabids</taxon>
        <taxon>Rosales</taxon>
        <taxon>Rosaceae</taxon>
        <taxon>Amygdaloideae</taxon>
        <taxon>Amygdaleae</taxon>
        <taxon>Prunus</taxon>
    </lineage>
</organism>
<protein>
    <submittedName>
        <fullName evidence="1">Uncharacterized protein</fullName>
    </submittedName>
</protein>
<dbReference type="EMBL" id="CM007658">
    <property type="protein sequence ID" value="ONH91484.1"/>
    <property type="molecule type" value="Genomic_DNA"/>
</dbReference>
<accession>A0A251MZQ2</accession>
<evidence type="ECO:0000313" key="1">
    <source>
        <dbReference type="EMBL" id="ONH91484.1"/>
    </source>
</evidence>
<sequence>MPGMDELIVGKCWFGLKIYSVLIFKDTKYVDLCSQICSRFKELNSCEMEMTYAIGNH</sequence>
<reference evidence="1 2" key="1">
    <citation type="journal article" date="2013" name="Nat. Genet.">
        <title>The high-quality draft genome of peach (Prunus persica) identifies unique patterns of genetic diversity, domestication and genome evolution.</title>
        <authorList>
            <consortium name="International Peach Genome Initiative"/>
            <person name="Verde I."/>
            <person name="Abbott A.G."/>
            <person name="Scalabrin S."/>
            <person name="Jung S."/>
            <person name="Shu S."/>
            <person name="Marroni F."/>
            <person name="Zhebentyayeva T."/>
            <person name="Dettori M.T."/>
            <person name="Grimwood J."/>
            <person name="Cattonaro F."/>
            <person name="Zuccolo A."/>
            <person name="Rossini L."/>
            <person name="Jenkins J."/>
            <person name="Vendramin E."/>
            <person name="Meisel L.A."/>
            <person name="Decroocq V."/>
            <person name="Sosinski B."/>
            <person name="Prochnik S."/>
            <person name="Mitros T."/>
            <person name="Policriti A."/>
            <person name="Cipriani G."/>
            <person name="Dondini L."/>
            <person name="Ficklin S."/>
            <person name="Goodstein D.M."/>
            <person name="Xuan P."/>
            <person name="Del Fabbro C."/>
            <person name="Aramini V."/>
            <person name="Copetti D."/>
            <person name="Gonzalez S."/>
            <person name="Horner D.S."/>
            <person name="Falchi R."/>
            <person name="Lucas S."/>
            <person name="Mica E."/>
            <person name="Maldonado J."/>
            <person name="Lazzari B."/>
            <person name="Bielenberg D."/>
            <person name="Pirona R."/>
            <person name="Miculan M."/>
            <person name="Barakat A."/>
            <person name="Testolin R."/>
            <person name="Stella A."/>
            <person name="Tartarini S."/>
            <person name="Tonutti P."/>
            <person name="Arus P."/>
            <person name="Orellana A."/>
            <person name="Wells C."/>
            <person name="Main D."/>
            <person name="Vizzotto G."/>
            <person name="Silva H."/>
            <person name="Salamini F."/>
            <person name="Schmutz J."/>
            <person name="Morgante M."/>
            <person name="Rokhsar D.S."/>
        </authorList>
    </citation>
    <scope>NUCLEOTIDE SEQUENCE [LARGE SCALE GENOMIC DNA]</scope>
    <source>
        <strain evidence="2">cv. Nemared</strain>
    </source>
</reference>
<evidence type="ECO:0000313" key="2">
    <source>
        <dbReference type="Proteomes" id="UP000006882"/>
    </source>
</evidence>
<dbReference type="Proteomes" id="UP000006882">
    <property type="component" value="Chromosome G8"/>
</dbReference>
<name>A0A251MZQ2_PRUPE</name>
<dbReference type="AlphaFoldDB" id="A0A251MZQ2"/>
<keyword evidence="2" id="KW-1185">Reference proteome</keyword>